<name>A0ABD5FLQ3_ENTCA</name>
<comment type="similarity">
    <text evidence="1 3">Belongs to the Nudix hydrolase family.</text>
</comment>
<gene>
    <name evidence="5" type="ORF">P7I34_10750</name>
</gene>
<dbReference type="AlphaFoldDB" id="A0ABD5FLQ3"/>
<dbReference type="PRINTS" id="PR00502">
    <property type="entry name" value="NUDIXFAMILY"/>
</dbReference>
<dbReference type="EMBL" id="JARQDZ010000004">
    <property type="protein sequence ID" value="MDT2983145.1"/>
    <property type="molecule type" value="Genomic_DNA"/>
</dbReference>
<feature type="domain" description="Nudix hydrolase" evidence="4">
    <location>
        <begin position="1"/>
        <end position="146"/>
    </location>
</feature>
<accession>A0ABD5FLQ3</accession>
<dbReference type="PANTHER" id="PTHR43736:SF1">
    <property type="entry name" value="DIHYDRONEOPTERIN TRIPHOSPHATE DIPHOSPHATASE"/>
    <property type="match status" value="1"/>
</dbReference>
<dbReference type="InterPro" id="IPR020084">
    <property type="entry name" value="NUDIX_hydrolase_CS"/>
</dbReference>
<dbReference type="RefSeq" id="WP_252704809.1">
    <property type="nucleotide sequence ID" value="NZ_JARQDZ010000004.1"/>
</dbReference>
<dbReference type="InterPro" id="IPR015797">
    <property type="entry name" value="NUDIX_hydrolase-like_dom_sf"/>
</dbReference>
<dbReference type="SUPFAM" id="SSF55811">
    <property type="entry name" value="Nudix"/>
    <property type="match status" value="1"/>
</dbReference>
<evidence type="ECO:0000259" key="4">
    <source>
        <dbReference type="PROSITE" id="PS51462"/>
    </source>
</evidence>
<dbReference type="GO" id="GO:0016787">
    <property type="term" value="F:hydrolase activity"/>
    <property type="evidence" value="ECO:0007669"/>
    <property type="project" value="UniProtKB-KW"/>
</dbReference>
<dbReference type="CDD" id="cd04686">
    <property type="entry name" value="NUDIX_Hydrolase"/>
    <property type="match status" value="1"/>
</dbReference>
<evidence type="ECO:0000313" key="6">
    <source>
        <dbReference type="Proteomes" id="UP001253851"/>
    </source>
</evidence>
<evidence type="ECO:0000256" key="2">
    <source>
        <dbReference type="ARBA" id="ARBA00022801"/>
    </source>
</evidence>
<reference evidence="5 6" key="1">
    <citation type="submission" date="2023-03" db="EMBL/GenBank/DDBJ databases">
        <authorList>
            <person name="Shen W."/>
            <person name="Cai J."/>
        </authorList>
    </citation>
    <scope>NUCLEOTIDE SEQUENCE [LARGE SCALE GENOMIC DNA]</scope>
    <source>
        <strain evidence="5 6">B516</strain>
    </source>
</reference>
<comment type="caution">
    <text evidence="5">The sequence shown here is derived from an EMBL/GenBank/DDBJ whole genome shotgun (WGS) entry which is preliminary data.</text>
</comment>
<dbReference type="Proteomes" id="UP001253851">
    <property type="component" value="Unassembled WGS sequence"/>
</dbReference>
<keyword evidence="2 3" id="KW-0378">Hydrolase</keyword>
<organism evidence="5 6">
    <name type="scientific">Enterococcus casseliflavus</name>
    <name type="common">Enterococcus flavescens</name>
    <dbReference type="NCBI Taxonomy" id="37734"/>
    <lineage>
        <taxon>Bacteria</taxon>
        <taxon>Bacillati</taxon>
        <taxon>Bacillota</taxon>
        <taxon>Bacilli</taxon>
        <taxon>Lactobacillales</taxon>
        <taxon>Enterococcaceae</taxon>
        <taxon>Enterococcus</taxon>
    </lineage>
</organism>
<dbReference type="PROSITE" id="PS51462">
    <property type="entry name" value="NUDIX"/>
    <property type="match status" value="1"/>
</dbReference>
<dbReference type="Gene3D" id="3.90.79.10">
    <property type="entry name" value="Nucleoside Triphosphate Pyrophosphohydrolase"/>
    <property type="match status" value="1"/>
</dbReference>
<protein>
    <submittedName>
        <fullName evidence="5">NUDIX hydrolase</fullName>
    </submittedName>
</protein>
<proteinExistence type="inferred from homology"/>
<dbReference type="Pfam" id="PF00293">
    <property type="entry name" value="NUDIX"/>
    <property type="match status" value="1"/>
</dbReference>
<sequence length="166" mass="18871">MYHTAFGVYGILFQGNCLAVIKKKAGPYQNRYDLPGGSMEEGELLEDTLCREFKEETGMTVTSYHQLGTINFLYPWRYKETTMNNHICVFYQIEETAGAPISHAPQFDGQDSLGCVFLPLEQFHAANASPLVLKACEYGRKKQFIEKGQRITEWSVLSKPHVHESL</sequence>
<dbReference type="InterPro" id="IPR000086">
    <property type="entry name" value="NUDIX_hydrolase_dom"/>
</dbReference>
<dbReference type="PROSITE" id="PS00893">
    <property type="entry name" value="NUDIX_BOX"/>
    <property type="match status" value="1"/>
</dbReference>
<evidence type="ECO:0000313" key="5">
    <source>
        <dbReference type="EMBL" id="MDT2983145.1"/>
    </source>
</evidence>
<evidence type="ECO:0000256" key="1">
    <source>
        <dbReference type="ARBA" id="ARBA00005582"/>
    </source>
</evidence>
<dbReference type="InterPro" id="IPR020476">
    <property type="entry name" value="Nudix_hydrolase"/>
</dbReference>
<dbReference type="PANTHER" id="PTHR43736">
    <property type="entry name" value="ADP-RIBOSE PYROPHOSPHATASE"/>
    <property type="match status" value="1"/>
</dbReference>
<evidence type="ECO:0000256" key="3">
    <source>
        <dbReference type="RuleBase" id="RU003476"/>
    </source>
</evidence>